<accession>A0AAW6TZI9</accession>
<reference evidence="2" key="1">
    <citation type="submission" date="2023-05" db="EMBL/GenBank/DDBJ databases">
        <title>Anaerotaeda fermentans gen. nov., sp. nov., a novel anaerobic planctomycete of the new family within the order Sedimentisphaerales isolated from Taman Peninsula, Russia.</title>
        <authorList>
            <person name="Khomyakova M.A."/>
            <person name="Merkel A.Y."/>
            <person name="Slobodkin A.I."/>
        </authorList>
    </citation>
    <scope>NUCLEOTIDE SEQUENCE</scope>
    <source>
        <strain evidence="2">M17dextr</strain>
    </source>
</reference>
<gene>
    <name evidence="2" type="ORF">QJ522_07255</name>
</gene>
<proteinExistence type="predicted"/>
<dbReference type="Proteomes" id="UP001431776">
    <property type="component" value="Unassembled WGS sequence"/>
</dbReference>
<dbReference type="EMBL" id="JASCXX010000007">
    <property type="protein sequence ID" value="MDI6448839.1"/>
    <property type="molecule type" value="Genomic_DNA"/>
</dbReference>
<dbReference type="SUPFAM" id="SSF75011">
    <property type="entry name" value="3-carboxy-cis,cis-mucoante lactonizing enzyme"/>
    <property type="match status" value="1"/>
</dbReference>
<name>A0AAW6TZI9_9BACT</name>
<keyword evidence="3" id="KW-1185">Reference proteome</keyword>
<organism evidence="2 3">
    <name type="scientific">Anaerobaca lacustris</name>
    <dbReference type="NCBI Taxonomy" id="3044600"/>
    <lineage>
        <taxon>Bacteria</taxon>
        <taxon>Pseudomonadati</taxon>
        <taxon>Planctomycetota</taxon>
        <taxon>Phycisphaerae</taxon>
        <taxon>Sedimentisphaerales</taxon>
        <taxon>Anaerobacaceae</taxon>
        <taxon>Anaerobaca</taxon>
    </lineage>
</organism>
<feature type="signal peptide" evidence="1">
    <location>
        <begin position="1"/>
        <end position="30"/>
    </location>
</feature>
<dbReference type="AlphaFoldDB" id="A0AAW6TZI9"/>
<evidence type="ECO:0000313" key="2">
    <source>
        <dbReference type="EMBL" id="MDI6448839.1"/>
    </source>
</evidence>
<dbReference type="RefSeq" id="WP_349244250.1">
    <property type="nucleotide sequence ID" value="NZ_JASCXX010000007.1"/>
</dbReference>
<evidence type="ECO:0000256" key="1">
    <source>
        <dbReference type="SAM" id="SignalP"/>
    </source>
</evidence>
<protein>
    <submittedName>
        <fullName evidence="2">Uncharacterized protein</fullName>
    </submittedName>
</protein>
<comment type="caution">
    <text evidence="2">The sequence shown here is derived from an EMBL/GenBank/DDBJ whole genome shotgun (WGS) entry which is preliminary data.</text>
</comment>
<sequence length="454" mass="50673">MRNRIHRSSLSRVPVLSIFLLILFSAAASAQGKLIARIHDSGFALAHDTYNGMGTGSDGRIYYVLSSESYEVGAQMYCYDPATDTIEHVGDITEACGEKDTRTIVQGKSHVPFSEMDGKLYFATHVGYYSIIDGMEKIGIPPQGWKPYPGGHFLAYDMKTKKFEDLATAPRGEGILTMTMDTKRGRLYGLTWPAGHFLRYDVAKKELKDLGPVSRLGENGTGDDYRTLCRSFVVDPHDGSVYYTVGDGDIFRYRYDRDAIELVVGDDMRKDYLGLYDPTSAGHMGYNWRQTVWYEPERAVYGVHGNSGYLFRFDPREPEVQIVDRITSLPSKRSGMFDQFSYGYLGFALGPDGKTLHYLTGGPVYVDGKRLAGKATTAMGESKGIENLHLITYDIPARKYTDHGPIFFADGRRPYYVNAIAIGTDGTVYTLSRVNDDNPPKTDLISIPSPLRGR</sequence>
<feature type="chain" id="PRO_5043611046" evidence="1">
    <location>
        <begin position="31"/>
        <end position="454"/>
    </location>
</feature>
<keyword evidence="1" id="KW-0732">Signal</keyword>
<evidence type="ECO:0000313" key="3">
    <source>
        <dbReference type="Proteomes" id="UP001431776"/>
    </source>
</evidence>